<dbReference type="InterPro" id="IPR029035">
    <property type="entry name" value="DHS-like_NAD/FAD-binding_dom"/>
</dbReference>
<dbReference type="PIRSF" id="PIRSF033541">
    <property type="entry name" value="ORF25P_Sir2"/>
    <property type="match status" value="1"/>
</dbReference>
<evidence type="ECO:0000313" key="2">
    <source>
        <dbReference type="Proteomes" id="UP000733858"/>
    </source>
</evidence>
<gene>
    <name evidence="1" type="ORF">K6M89_01910</name>
</gene>
<dbReference type="InterPro" id="IPR014583">
    <property type="entry name" value="Uncharacterised_Sir2-like"/>
</dbReference>
<protein>
    <submittedName>
        <fullName evidence="1">SIR2 family protein</fullName>
    </submittedName>
</protein>
<keyword evidence="2" id="KW-1185">Reference proteome</keyword>
<dbReference type="SUPFAM" id="SSF52467">
    <property type="entry name" value="DHS-like NAD/FAD-binding domain"/>
    <property type="match status" value="1"/>
</dbReference>
<sequence>MAHDEHISAIVTALERRQAILFVGAGISMNVGLPSWTCLIEHMLADLDLAQSSMGRDATYQEIAEYYRLKHGSLSRLVDWMKSEWQISPEQLKNSELHRLIVALDFPLIYTTNYDANLELSYQAFGRPYARITSAKDIATATVGFTHIVKYHGDFSDPDTLVLTESDYFDRLSFDAPLDIKFRSDAFASTMLFVGYSMSDLNIRFLLHRLWSIWQQTGLDRHRPPLFLFMHEPSEVQTHVLKRWGVTVISGDGESSGDSLSRFLKRLVEQCSAVAPDQ</sequence>
<evidence type="ECO:0000313" key="1">
    <source>
        <dbReference type="EMBL" id="MBY4628066.1"/>
    </source>
</evidence>
<organism evidence="1 2">
    <name type="scientific">Rhizobium croatiense</name>
    <dbReference type="NCBI Taxonomy" id="2867516"/>
    <lineage>
        <taxon>Bacteria</taxon>
        <taxon>Pseudomonadati</taxon>
        <taxon>Pseudomonadota</taxon>
        <taxon>Alphaproteobacteria</taxon>
        <taxon>Hyphomicrobiales</taxon>
        <taxon>Rhizobiaceae</taxon>
        <taxon>Rhizobium/Agrobacterium group</taxon>
        <taxon>Rhizobium</taxon>
    </lineage>
</organism>
<dbReference type="EMBL" id="JAILYJ010000001">
    <property type="protein sequence ID" value="MBY4628066.1"/>
    <property type="molecule type" value="Genomic_DNA"/>
</dbReference>
<dbReference type="Proteomes" id="UP000733858">
    <property type="component" value="Unassembled WGS sequence"/>
</dbReference>
<proteinExistence type="predicted"/>
<reference evidence="1 2" key="1">
    <citation type="submission" date="2021-08" db="EMBL/GenBank/DDBJ databases">
        <title>Rhizobium croatiense sp. nov. and Rhizobium redzepovicii sp. nov., two new species isolated from nodules of Phaseolus vulgaris in Croatia.</title>
        <authorList>
            <person name="Rajnovic I."/>
            <person name="Ramirez-Bahena M.H."/>
            <person name="Kajic S."/>
            <person name="Igual M.J."/>
            <person name="Peix A."/>
            <person name="Velazquez E."/>
            <person name="Sikora S."/>
        </authorList>
    </citation>
    <scope>NUCLEOTIDE SEQUENCE [LARGE SCALE GENOMIC DNA]</scope>
    <source>
        <strain evidence="1 2">13T</strain>
    </source>
</reference>
<comment type="caution">
    <text evidence="1">The sequence shown here is derived from an EMBL/GenBank/DDBJ whole genome shotgun (WGS) entry which is preliminary data.</text>
</comment>
<name>A0ABS7LTQ7_9HYPH</name>
<dbReference type="RefSeq" id="WP_222138242.1">
    <property type="nucleotide sequence ID" value="NZ_JAILYI010000005.1"/>
</dbReference>
<accession>A0ABS7LTQ7</accession>
<dbReference type="Pfam" id="PF13289">
    <property type="entry name" value="SIR2_2"/>
    <property type="match status" value="1"/>
</dbReference>